<evidence type="ECO:0000313" key="2">
    <source>
        <dbReference type="EMBL" id="SVE55709.1"/>
    </source>
</evidence>
<name>A0A383EGE9_9ZZZZ</name>
<evidence type="ECO:0000259" key="1">
    <source>
        <dbReference type="Pfam" id="PF00535"/>
    </source>
</evidence>
<dbReference type="PANTHER" id="PTHR48090:SF7">
    <property type="entry name" value="RFBJ PROTEIN"/>
    <property type="match status" value="1"/>
</dbReference>
<feature type="domain" description="Glycosyltransferase 2-like" evidence="1">
    <location>
        <begin position="5"/>
        <end position="127"/>
    </location>
</feature>
<dbReference type="InterPro" id="IPR029044">
    <property type="entry name" value="Nucleotide-diphossugar_trans"/>
</dbReference>
<dbReference type="EMBL" id="UINC01225576">
    <property type="protein sequence ID" value="SVE55709.1"/>
    <property type="molecule type" value="Genomic_DNA"/>
</dbReference>
<reference evidence="2" key="1">
    <citation type="submission" date="2018-05" db="EMBL/GenBank/DDBJ databases">
        <authorList>
            <person name="Lanie J.A."/>
            <person name="Ng W.-L."/>
            <person name="Kazmierczak K.M."/>
            <person name="Andrzejewski T.M."/>
            <person name="Davidsen T.M."/>
            <person name="Wayne K.J."/>
            <person name="Tettelin H."/>
            <person name="Glass J.I."/>
            <person name="Rusch D."/>
            <person name="Podicherti R."/>
            <person name="Tsui H.-C.T."/>
            <person name="Winkler M.E."/>
        </authorList>
    </citation>
    <scope>NUCLEOTIDE SEQUENCE</scope>
</reference>
<organism evidence="2">
    <name type="scientific">marine metagenome</name>
    <dbReference type="NCBI Taxonomy" id="408172"/>
    <lineage>
        <taxon>unclassified sequences</taxon>
        <taxon>metagenomes</taxon>
        <taxon>ecological metagenomes</taxon>
    </lineage>
</organism>
<dbReference type="CDD" id="cd04179">
    <property type="entry name" value="DPM_DPG-synthase_like"/>
    <property type="match status" value="1"/>
</dbReference>
<dbReference type="AlphaFoldDB" id="A0A383EGE9"/>
<dbReference type="InterPro" id="IPR001173">
    <property type="entry name" value="Glyco_trans_2-like"/>
</dbReference>
<dbReference type="PANTHER" id="PTHR48090">
    <property type="entry name" value="UNDECAPRENYL-PHOSPHATE 4-DEOXY-4-FORMAMIDO-L-ARABINOSE TRANSFERASE-RELATED"/>
    <property type="match status" value="1"/>
</dbReference>
<proteinExistence type="predicted"/>
<dbReference type="Pfam" id="PF00535">
    <property type="entry name" value="Glycos_transf_2"/>
    <property type="match status" value="1"/>
</dbReference>
<dbReference type="InterPro" id="IPR050256">
    <property type="entry name" value="Glycosyltransferase_2"/>
</dbReference>
<protein>
    <recommendedName>
        <fullName evidence="1">Glycosyltransferase 2-like domain-containing protein</fullName>
    </recommendedName>
</protein>
<dbReference type="SUPFAM" id="SSF53448">
    <property type="entry name" value="Nucleotide-diphospho-sugar transferases"/>
    <property type="match status" value="1"/>
</dbReference>
<accession>A0A383EGE9</accession>
<sequence>MLKVSIIVPAYNESKTIIDVLTKIRIQSVQGFEFEVIVVDDGSTDGTCDILEKYPELYSTLIRQNANRGKGAAVKAGLKEAKGDYILFQDADLEYDPADYNKLFIPISRFKADVVMGSRMIAPEFTRVSYFWNKVGNRLITFLFNILNNTTFTDIYSC</sequence>
<dbReference type="Gene3D" id="3.90.550.10">
    <property type="entry name" value="Spore Coat Polysaccharide Biosynthesis Protein SpsA, Chain A"/>
    <property type="match status" value="1"/>
</dbReference>
<feature type="non-terminal residue" evidence="2">
    <location>
        <position position="158"/>
    </location>
</feature>
<gene>
    <name evidence="2" type="ORF">METZ01_LOCUS508563</name>
</gene>